<keyword evidence="10" id="KW-1185">Reference proteome</keyword>
<evidence type="ECO:0000256" key="6">
    <source>
        <dbReference type="ARBA" id="ARBA00023004"/>
    </source>
</evidence>
<keyword evidence="1" id="KW-0813">Transport</keyword>
<reference evidence="9 10" key="1">
    <citation type="submission" date="2020-08" db="EMBL/GenBank/DDBJ databases">
        <title>Genomic Encyclopedia of Type Strains, Phase IV (KMG-IV): sequencing the most valuable type-strain genomes for metagenomic binning, comparative biology and taxonomic classification.</title>
        <authorList>
            <person name="Goeker M."/>
        </authorList>
    </citation>
    <scope>NUCLEOTIDE SEQUENCE [LARGE SCALE GENOMIC DNA]</scope>
    <source>
        <strain evidence="9 10">DSM 101730</strain>
    </source>
</reference>
<evidence type="ECO:0000313" key="9">
    <source>
        <dbReference type="EMBL" id="MBB5221910.1"/>
    </source>
</evidence>
<dbReference type="PROSITE" id="PS51379">
    <property type="entry name" value="4FE4S_FER_2"/>
    <property type="match status" value="3"/>
</dbReference>
<dbReference type="GO" id="GO:0051539">
    <property type="term" value="F:4 iron, 4 sulfur cluster binding"/>
    <property type="evidence" value="ECO:0007669"/>
    <property type="project" value="UniProtKB-KW"/>
</dbReference>
<dbReference type="GO" id="GO:0046872">
    <property type="term" value="F:metal ion binding"/>
    <property type="evidence" value="ECO:0007669"/>
    <property type="project" value="UniProtKB-KW"/>
</dbReference>
<keyword evidence="5" id="KW-0249">Electron transport</keyword>
<dbReference type="InterPro" id="IPR050157">
    <property type="entry name" value="PSI_iron-sulfur_center"/>
</dbReference>
<proteinExistence type="predicted"/>
<dbReference type="PANTHER" id="PTHR24960:SF79">
    <property type="entry name" value="PHOTOSYSTEM I IRON-SULFUR CENTER"/>
    <property type="match status" value="1"/>
</dbReference>
<feature type="domain" description="4Fe-4S ferredoxin-type" evidence="8">
    <location>
        <begin position="93"/>
        <end position="126"/>
    </location>
</feature>
<dbReference type="NCBIfam" id="TIGR00397">
    <property type="entry name" value="mauM_napG"/>
    <property type="match status" value="1"/>
</dbReference>
<dbReference type="InterPro" id="IPR004494">
    <property type="entry name" value="MauM_NapG"/>
</dbReference>
<keyword evidence="4" id="KW-0677">Repeat</keyword>
<evidence type="ECO:0000256" key="4">
    <source>
        <dbReference type="ARBA" id="ARBA00022737"/>
    </source>
</evidence>
<evidence type="ECO:0000256" key="7">
    <source>
        <dbReference type="ARBA" id="ARBA00023014"/>
    </source>
</evidence>
<evidence type="ECO:0000313" key="10">
    <source>
        <dbReference type="Proteomes" id="UP000549457"/>
    </source>
</evidence>
<dbReference type="SUPFAM" id="SSF54862">
    <property type="entry name" value="4Fe-4S ferredoxins"/>
    <property type="match status" value="1"/>
</dbReference>
<evidence type="ECO:0000256" key="5">
    <source>
        <dbReference type="ARBA" id="ARBA00022982"/>
    </source>
</evidence>
<accession>A0A840SME7</accession>
<feature type="domain" description="4Fe-4S ferredoxin-type" evidence="8">
    <location>
        <begin position="56"/>
        <end position="86"/>
    </location>
</feature>
<dbReference type="InterPro" id="IPR017896">
    <property type="entry name" value="4Fe4S_Fe-S-bd"/>
</dbReference>
<dbReference type="CDD" id="cd16373">
    <property type="entry name" value="DMSOR_beta_like"/>
    <property type="match status" value="1"/>
</dbReference>
<keyword evidence="2" id="KW-0004">4Fe-4S</keyword>
<keyword evidence="6" id="KW-0408">Iron</keyword>
<organism evidence="9 10">
    <name type="scientific">Amaricoccus macauensis</name>
    <dbReference type="NCBI Taxonomy" id="57001"/>
    <lineage>
        <taxon>Bacteria</taxon>
        <taxon>Pseudomonadati</taxon>
        <taxon>Pseudomonadota</taxon>
        <taxon>Alphaproteobacteria</taxon>
        <taxon>Rhodobacterales</taxon>
        <taxon>Paracoccaceae</taxon>
        <taxon>Amaricoccus</taxon>
    </lineage>
</organism>
<dbReference type="Gene3D" id="3.30.70.20">
    <property type="match status" value="2"/>
</dbReference>
<name>A0A840SME7_9RHOB</name>
<feature type="domain" description="4Fe-4S ferredoxin-type" evidence="8">
    <location>
        <begin position="178"/>
        <end position="209"/>
    </location>
</feature>
<dbReference type="PROSITE" id="PS00198">
    <property type="entry name" value="4FE4S_FER_1"/>
    <property type="match status" value="1"/>
</dbReference>
<dbReference type="AlphaFoldDB" id="A0A840SME7"/>
<protein>
    <submittedName>
        <fullName evidence="9">Ferredoxin-type protein NapG</fullName>
    </submittedName>
</protein>
<dbReference type="InterPro" id="IPR017900">
    <property type="entry name" value="4Fe4S_Fe_S_CS"/>
</dbReference>
<dbReference type="NCBIfam" id="NF007012">
    <property type="entry name" value="PRK09476.1"/>
    <property type="match status" value="1"/>
</dbReference>
<comment type="caution">
    <text evidence="9">The sequence shown here is derived from an EMBL/GenBank/DDBJ whole genome shotgun (WGS) entry which is preliminary data.</text>
</comment>
<sequence>MAARDRKTEPRKIDRRTAMTEMARGAGVVCLGGFSLAALVQASGAADARALRPPGARPEDEFLASCVRCGLCVQACPYDTLSLAEWGEEAPVGTPFFTPREEPCYMCRDVPCARACPTGALDSGIAIREAEMGVAVLVGHEDCLNYKGMNCSICVRVCPIRGDAITLEPGEIDGRKIMIPTVHSGSCTGCGTCEKHCVTGHASIRVLPRDLGLGGAGRNRAGRAT</sequence>
<dbReference type="EMBL" id="JACHFM010000002">
    <property type="protein sequence ID" value="MBB5221910.1"/>
    <property type="molecule type" value="Genomic_DNA"/>
</dbReference>
<dbReference type="RefSeq" id="WP_184148359.1">
    <property type="nucleotide sequence ID" value="NZ_JACHFM010000002.1"/>
</dbReference>
<dbReference type="PANTHER" id="PTHR24960">
    <property type="entry name" value="PHOTOSYSTEM I IRON-SULFUR CENTER-RELATED"/>
    <property type="match status" value="1"/>
</dbReference>
<evidence type="ECO:0000256" key="2">
    <source>
        <dbReference type="ARBA" id="ARBA00022485"/>
    </source>
</evidence>
<evidence type="ECO:0000259" key="8">
    <source>
        <dbReference type="PROSITE" id="PS51379"/>
    </source>
</evidence>
<evidence type="ECO:0000256" key="3">
    <source>
        <dbReference type="ARBA" id="ARBA00022723"/>
    </source>
</evidence>
<keyword evidence="3" id="KW-0479">Metal-binding</keyword>
<dbReference type="Proteomes" id="UP000549457">
    <property type="component" value="Unassembled WGS sequence"/>
</dbReference>
<keyword evidence="7" id="KW-0411">Iron-sulfur</keyword>
<dbReference type="Pfam" id="PF12838">
    <property type="entry name" value="Fer4_7"/>
    <property type="match status" value="2"/>
</dbReference>
<gene>
    <name evidence="9" type="ORF">HNP73_001846</name>
</gene>
<evidence type="ECO:0000256" key="1">
    <source>
        <dbReference type="ARBA" id="ARBA00022448"/>
    </source>
</evidence>